<keyword evidence="5" id="KW-1185">Reference proteome</keyword>
<keyword evidence="2" id="KW-0802">TPR repeat</keyword>
<dbReference type="InterPro" id="IPR001387">
    <property type="entry name" value="Cro/C1-type_HTH"/>
</dbReference>
<dbReference type="SMART" id="SM00530">
    <property type="entry name" value="HTH_XRE"/>
    <property type="match status" value="1"/>
</dbReference>
<dbReference type="Pfam" id="PF13560">
    <property type="entry name" value="HTH_31"/>
    <property type="match status" value="1"/>
</dbReference>
<protein>
    <submittedName>
        <fullName evidence="4">Transcriptional regulator</fullName>
    </submittedName>
</protein>
<reference evidence="4 5" key="1">
    <citation type="submission" date="2017-03" db="EMBL/GenBank/DDBJ databases">
        <title>Draft genome sequence of Streptomyces scabrisporus NF3, endophyte isolated from Amphipterygium adstringens.</title>
        <authorList>
            <person name="Vazquez M."/>
            <person name="Ceapa C.D."/>
            <person name="Rodriguez Luna D."/>
            <person name="Sanchez Esquivel S."/>
        </authorList>
    </citation>
    <scope>NUCLEOTIDE SEQUENCE [LARGE SCALE GENOMIC DNA]</scope>
    <source>
        <strain evidence="4 5">NF3</strain>
    </source>
</reference>
<evidence type="ECO:0000256" key="1">
    <source>
        <dbReference type="ARBA" id="ARBA00023125"/>
    </source>
</evidence>
<feature type="repeat" description="TPR" evidence="2">
    <location>
        <begin position="344"/>
        <end position="377"/>
    </location>
</feature>
<dbReference type="RefSeq" id="WP_078979358.1">
    <property type="nucleotide sequence ID" value="NZ_MWQN01000001.1"/>
</dbReference>
<keyword evidence="1" id="KW-0238">DNA-binding</keyword>
<evidence type="ECO:0000313" key="4">
    <source>
        <dbReference type="EMBL" id="OPC81961.1"/>
    </source>
</evidence>
<name>A0A1T3NZ61_9ACTN</name>
<dbReference type="GO" id="GO:0003700">
    <property type="term" value="F:DNA-binding transcription factor activity"/>
    <property type="evidence" value="ECO:0007669"/>
    <property type="project" value="TreeGrafter"/>
</dbReference>
<dbReference type="PROSITE" id="PS50005">
    <property type="entry name" value="TPR"/>
    <property type="match status" value="1"/>
</dbReference>
<dbReference type="SUPFAM" id="SSF48452">
    <property type="entry name" value="TPR-like"/>
    <property type="match status" value="1"/>
</dbReference>
<dbReference type="CDD" id="cd00093">
    <property type="entry name" value="HTH_XRE"/>
    <property type="match status" value="1"/>
</dbReference>
<dbReference type="AlphaFoldDB" id="A0A1T3NZ61"/>
<evidence type="ECO:0000259" key="3">
    <source>
        <dbReference type="PROSITE" id="PS50943"/>
    </source>
</evidence>
<dbReference type="Gene3D" id="1.10.260.40">
    <property type="entry name" value="lambda repressor-like DNA-binding domains"/>
    <property type="match status" value="1"/>
</dbReference>
<dbReference type="EMBL" id="MWQN01000001">
    <property type="protein sequence ID" value="OPC81961.1"/>
    <property type="molecule type" value="Genomic_DNA"/>
</dbReference>
<dbReference type="InterPro" id="IPR010982">
    <property type="entry name" value="Lambda_DNA-bd_dom_sf"/>
</dbReference>
<organism evidence="4 5">
    <name type="scientific">Embleya scabrispora</name>
    <dbReference type="NCBI Taxonomy" id="159449"/>
    <lineage>
        <taxon>Bacteria</taxon>
        <taxon>Bacillati</taxon>
        <taxon>Actinomycetota</taxon>
        <taxon>Actinomycetes</taxon>
        <taxon>Kitasatosporales</taxon>
        <taxon>Streptomycetaceae</taxon>
        <taxon>Embleya</taxon>
    </lineage>
</organism>
<dbReference type="PROSITE" id="PS50943">
    <property type="entry name" value="HTH_CROC1"/>
    <property type="match status" value="1"/>
</dbReference>
<sequence>MASDDERKAFGARVAALRKQRGIKQTELATAVGRTPSWVSQVERGVQPVSRLDVLQLLADALGVSVQALNPDAPVTSVPPPAVPEGPNDLDTARLTISGHPALGALLAGRAATAEPSTLADLSGQVDELWELTHTARFAELSAQVGPLVDRLEAAVRTAPNADRPALHALLARVYQALAAAFVRQDEADAAWIAADRAIRAAEQSGDVLPVFAGIYRLAQAFVRLKRLDQAEHAAATAIRALESHGDAELSVPEGLSVLGSLRLILALVHARSGNRDQARAEISEARSVARRIGADRNDFNLEFGPTNVEIQAVSTAVDLGDAGEALDIGARINAEVLSPERRSRLLMDLGRAHAQRRHVGEAVEHLLRAEELAPETVRSHTASRAAIRELTLIAGRTAPPELVGLAERSAALD</sequence>
<dbReference type="STRING" id="159449.B4N89_14360"/>
<comment type="caution">
    <text evidence="4">The sequence shown here is derived from an EMBL/GenBank/DDBJ whole genome shotgun (WGS) entry which is preliminary data.</text>
</comment>
<dbReference type="Gene3D" id="1.25.40.10">
    <property type="entry name" value="Tetratricopeptide repeat domain"/>
    <property type="match status" value="1"/>
</dbReference>
<dbReference type="InterPro" id="IPR050807">
    <property type="entry name" value="TransReg_Diox_bact_type"/>
</dbReference>
<proteinExistence type="predicted"/>
<evidence type="ECO:0000313" key="5">
    <source>
        <dbReference type="Proteomes" id="UP000190037"/>
    </source>
</evidence>
<dbReference type="SMART" id="SM00028">
    <property type="entry name" value="TPR"/>
    <property type="match status" value="4"/>
</dbReference>
<accession>A0A1T3NZ61</accession>
<dbReference type="OrthoDB" id="3504495at2"/>
<dbReference type="Proteomes" id="UP000190037">
    <property type="component" value="Unassembled WGS sequence"/>
</dbReference>
<dbReference type="InterPro" id="IPR011990">
    <property type="entry name" value="TPR-like_helical_dom_sf"/>
</dbReference>
<dbReference type="SUPFAM" id="SSF47413">
    <property type="entry name" value="lambda repressor-like DNA-binding domains"/>
    <property type="match status" value="1"/>
</dbReference>
<dbReference type="PANTHER" id="PTHR46797">
    <property type="entry name" value="HTH-TYPE TRANSCRIPTIONAL REGULATOR"/>
    <property type="match status" value="1"/>
</dbReference>
<dbReference type="GO" id="GO:0003677">
    <property type="term" value="F:DNA binding"/>
    <property type="evidence" value="ECO:0007669"/>
    <property type="project" value="UniProtKB-KW"/>
</dbReference>
<gene>
    <name evidence="4" type="ORF">B4N89_14360</name>
</gene>
<dbReference type="PANTHER" id="PTHR46797:SF1">
    <property type="entry name" value="METHYLPHOSPHONATE SYNTHASE"/>
    <property type="match status" value="1"/>
</dbReference>
<evidence type="ECO:0000256" key="2">
    <source>
        <dbReference type="PROSITE-ProRule" id="PRU00339"/>
    </source>
</evidence>
<dbReference type="GO" id="GO:0005829">
    <property type="term" value="C:cytosol"/>
    <property type="evidence" value="ECO:0007669"/>
    <property type="project" value="TreeGrafter"/>
</dbReference>
<dbReference type="InterPro" id="IPR019734">
    <property type="entry name" value="TPR_rpt"/>
</dbReference>
<feature type="domain" description="HTH cro/C1-type" evidence="3">
    <location>
        <begin position="14"/>
        <end position="69"/>
    </location>
</feature>